<evidence type="ECO:0000259" key="1">
    <source>
        <dbReference type="Pfam" id="PF18545"/>
    </source>
</evidence>
<organism evidence="2 3">
    <name type="scientific">Haloarchaeobius amylolyticus</name>
    <dbReference type="NCBI Taxonomy" id="1198296"/>
    <lineage>
        <taxon>Archaea</taxon>
        <taxon>Methanobacteriati</taxon>
        <taxon>Methanobacteriota</taxon>
        <taxon>Stenosarchaea group</taxon>
        <taxon>Halobacteria</taxon>
        <taxon>Halobacteriales</taxon>
        <taxon>Halorubellaceae</taxon>
        <taxon>Haloarchaeobius</taxon>
    </lineage>
</organism>
<dbReference type="AlphaFoldDB" id="A0ABD6BC54"/>
<comment type="caution">
    <text evidence="2">The sequence shown here is derived from an EMBL/GenBank/DDBJ whole genome shotgun (WGS) entry which is preliminary data.</text>
</comment>
<gene>
    <name evidence="2" type="ORF">ACFR99_01975</name>
</gene>
<feature type="domain" description="Halobacterial output" evidence="1">
    <location>
        <begin position="11"/>
        <end position="79"/>
    </location>
</feature>
<name>A0ABD6BC54_9EURY</name>
<sequence length="81" mass="8851">MTHYIPHRSSTVVPRVIETVAEADDVDPVSMAPPLADVVDPDALNDLVDHGSDGSDRTLEVRFHYRGHEVVVTDDGDVSLE</sequence>
<keyword evidence="3" id="KW-1185">Reference proteome</keyword>
<dbReference type="Proteomes" id="UP001597076">
    <property type="component" value="Unassembled WGS sequence"/>
</dbReference>
<proteinExistence type="predicted"/>
<accession>A0ABD6BC54</accession>
<dbReference type="EMBL" id="JBHUDI010000001">
    <property type="protein sequence ID" value="MFD1562340.1"/>
    <property type="molecule type" value="Genomic_DNA"/>
</dbReference>
<dbReference type="RefSeq" id="WP_390283863.1">
    <property type="nucleotide sequence ID" value="NZ_JBHUDI010000001.1"/>
</dbReference>
<protein>
    <submittedName>
        <fullName evidence="2">HalOD1 output domain-containing protein</fullName>
    </submittedName>
</protein>
<dbReference type="InterPro" id="IPR040624">
    <property type="entry name" value="HalOD1"/>
</dbReference>
<reference evidence="2 3" key="1">
    <citation type="journal article" date="2019" name="Int. J. Syst. Evol. Microbiol.">
        <title>The Global Catalogue of Microorganisms (GCM) 10K type strain sequencing project: providing services to taxonomists for standard genome sequencing and annotation.</title>
        <authorList>
            <consortium name="The Broad Institute Genomics Platform"/>
            <consortium name="The Broad Institute Genome Sequencing Center for Infectious Disease"/>
            <person name="Wu L."/>
            <person name="Ma J."/>
        </authorList>
    </citation>
    <scope>NUCLEOTIDE SEQUENCE [LARGE SCALE GENOMIC DNA]</scope>
    <source>
        <strain evidence="2 3">CGMCC 1.12230</strain>
    </source>
</reference>
<dbReference type="Pfam" id="PF18545">
    <property type="entry name" value="HalOD1"/>
    <property type="match status" value="1"/>
</dbReference>
<evidence type="ECO:0000313" key="2">
    <source>
        <dbReference type="EMBL" id="MFD1562340.1"/>
    </source>
</evidence>
<evidence type="ECO:0000313" key="3">
    <source>
        <dbReference type="Proteomes" id="UP001597076"/>
    </source>
</evidence>